<protein>
    <recommendedName>
        <fullName evidence="3">DUF2851 family protein</fullName>
    </recommendedName>
</protein>
<dbReference type="RefSeq" id="WP_074449711.1">
    <property type="nucleotide sequence ID" value="NZ_CALHNL010000036.1"/>
</dbReference>
<dbReference type="OrthoDB" id="1005072at2"/>
<dbReference type="Pfam" id="PF11013">
    <property type="entry name" value="DUF2851"/>
    <property type="match status" value="1"/>
</dbReference>
<dbReference type="AlphaFoldDB" id="A0A1D3UKH0"/>
<sequence>MKERVLQYLWKYRLYDDADLRTTTGDPVTVIDPGLTNTDAGADFFNAKLRIAGTVWAGDIEIHSKASDWIRHGHDRNPAYDSVILHVVGEDDASVCRSNGEVLPQLVLHVPGKVRQSIDWLLSREGAVACATRIHEVSPPFLSEWMNALLGERLERKTEDIFKRLKQTKYDWNEVFYLTLTRNFGFGTNSDAFEWLAVSLPFKYIRKHRNNSMQVEALLFGQAGLLTAEKDDAYYEALRLEYAFLQKKYGLKPVDGFLFKRLRTRPVNFPHLRLAQLASVWTHNDTLFSEILENPSVEKLQQCFNVPPSTYWDTHYHFDFPSPARKKPIGLRAACMVMINTVVPILFAYGKQKQQPEYGVQALRLLEQIPPERNSIVKAFTDAGVPVKNACDSQALIQLRREYCDKRKCLYCRIGFRLIKSAAK</sequence>
<accession>A0A1D3UKH0</accession>
<evidence type="ECO:0000313" key="2">
    <source>
        <dbReference type="Proteomes" id="UP000182057"/>
    </source>
</evidence>
<evidence type="ECO:0000313" key="1">
    <source>
        <dbReference type="EMBL" id="SCQ20654.1"/>
    </source>
</evidence>
<organism evidence="1 2">
    <name type="scientific">Tannerella forsythia</name>
    <name type="common">Bacteroides forsythus</name>
    <dbReference type="NCBI Taxonomy" id="28112"/>
    <lineage>
        <taxon>Bacteria</taxon>
        <taxon>Pseudomonadati</taxon>
        <taxon>Bacteroidota</taxon>
        <taxon>Bacteroidia</taxon>
        <taxon>Bacteroidales</taxon>
        <taxon>Tannerellaceae</taxon>
        <taxon>Tannerella</taxon>
    </lineage>
</organism>
<reference evidence="1 2" key="1">
    <citation type="submission" date="2016-09" db="EMBL/GenBank/DDBJ databases">
        <authorList>
            <person name="Capua I."/>
            <person name="De Benedictis P."/>
            <person name="Joannis T."/>
            <person name="Lombin L.H."/>
            <person name="Cattoli G."/>
        </authorList>
    </citation>
    <scope>NUCLEOTIDE SEQUENCE [LARGE SCALE GENOMIC DNA]</scope>
    <source>
        <strain evidence="1 2">UB20</strain>
    </source>
</reference>
<gene>
    <name evidence="1" type="ORF">TFUB20_01117</name>
</gene>
<evidence type="ECO:0008006" key="3">
    <source>
        <dbReference type="Google" id="ProtNLM"/>
    </source>
</evidence>
<dbReference type="InterPro" id="IPR021272">
    <property type="entry name" value="DUF2851"/>
</dbReference>
<name>A0A1D3UKH0_TANFO</name>
<dbReference type="Proteomes" id="UP000182057">
    <property type="component" value="Unassembled WGS sequence"/>
</dbReference>
<proteinExistence type="predicted"/>
<dbReference type="EMBL" id="FMMM01000040">
    <property type="protein sequence ID" value="SCQ20654.1"/>
    <property type="molecule type" value="Genomic_DNA"/>
</dbReference>